<reference evidence="3 4" key="1">
    <citation type="submission" date="2014-04" db="EMBL/GenBank/DDBJ databases">
        <title>A comprehensive comparison of genomes of Erythrobacter spp. Strains.</title>
        <authorList>
            <person name="Zheng Q."/>
        </authorList>
    </citation>
    <scope>NUCLEOTIDE SEQUENCE [LARGE SCALE GENOMIC DNA]</scope>
    <source>
        <strain evidence="3 4">DSM 8509</strain>
    </source>
</reference>
<dbReference type="EMBL" id="JMIX01000003">
    <property type="protein sequence ID" value="KEO98567.1"/>
    <property type="molecule type" value="Genomic_DNA"/>
</dbReference>
<evidence type="ECO:0000256" key="2">
    <source>
        <dbReference type="SAM" id="SignalP"/>
    </source>
</evidence>
<evidence type="ECO:0008006" key="5">
    <source>
        <dbReference type="Google" id="ProtNLM"/>
    </source>
</evidence>
<dbReference type="KEGG" id="elq:Ga0102493_112951"/>
<dbReference type="AlphaFoldDB" id="A0A074NLC1"/>
<feature type="compositionally biased region" description="Basic and acidic residues" evidence="1">
    <location>
        <begin position="38"/>
        <end position="50"/>
    </location>
</feature>
<sequence>MKRIRSLIAGILAALALGALVAPASAAGAPADFAQDQSRSDQGEARKEMKAGNIKTISEIERLVLPRMRGAEYLGFAYDATARAYRLKFIKDGRVINVDVDGATGRIISRSR</sequence>
<dbReference type="Proteomes" id="UP000027866">
    <property type="component" value="Unassembled WGS sequence"/>
</dbReference>
<name>A0A074NLC1_9SPHN</name>
<comment type="caution">
    <text evidence="3">The sequence shown here is derived from an EMBL/GenBank/DDBJ whole genome shotgun (WGS) entry which is preliminary data.</text>
</comment>
<keyword evidence="4" id="KW-1185">Reference proteome</keyword>
<accession>A0A074NLC1</accession>
<evidence type="ECO:0000313" key="4">
    <source>
        <dbReference type="Proteomes" id="UP000027866"/>
    </source>
</evidence>
<evidence type="ECO:0000313" key="3">
    <source>
        <dbReference type="EMBL" id="KEO98567.1"/>
    </source>
</evidence>
<organism evidence="3 4">
    <name type="scientific">Erythrobacter litoralis</name>
    <dbReference type="NCBI Taxonomy" id="39960"/>
    <lineage>
        <taxon>Bacteria</taxon>
        <taxon>Pseudomonadati</taxon>
        <taxon>Pseudomonadota</taxon>
        <taxon>Alphaproteobacteria</taxon>
        <taxon>Sphingomonadales</taxon>
        <taxon>Erythrobacteraceae</taxon>
        <taxon>Erythrobacter/Porphyrobacter group</taxon>
        <taxon>Erythrobacter</taxon>
    </lineage>
</organism>
<dbReference type="PATRIC" id="fig|39960.10.peg.2047"/>
<dbReference type="RefSeq" id="WP_034900797.1">
    <property type="nucleotide sequence ID" value="NZ_CP017057.1"/>
</dbReference>
<feature type="region of interest" description="Disordered" evidence="1">
    <location>
        <begin position="29"/>
        <end position="50"/>
    </location>
</feature>
<keyword evidence="2" id="KW-0732">Signal</keyword>
<gene>
    <name evidence="3" type="ORF">EH32_05535</name>
</gene>
<feature type="signal peptide" evidence="2">
    <location>
        <begin position="1"/>
        <end position="26"/>
    </location>
</feature>
<dbReference type="OrthoDB" id="7428944at2"/>
<protein>
    <recommendedName>
        <fullName evidence="5">PepSY domain-containing protein</fullName>
    </recommendedName>
</protein>
<feature type="chain" id="PRO_5001697666" description="PepSY domain-containing protein" evidence="2">
    <location>
        <begin position="27"/>
        <end position="112"/>
    </location>
</feature>
<evidence type="ECO:0000256" key="1">
    <source>
        <dbReference type="SAM" id="MobiDB-lite"/>
    </source>
</evidence>
<proteinExistence type="predicted"/>